<dbReference type="AlphaFoldDB" id="A0AAJ6NB77"/>
<feature type="transmembrane region" description="Helical" evidence="1">
    <location>
        <begin position="6"/>
        <end position="26"/>
    </location>
</feature>
<dbReference type="RefSeq" id="WP_306373711.1">
    <property type="nucleotide sequence ID" value="NZ_JASAYK010000002.1"/>
</dbReference>
<comment type="caution">
    <text evidence="2">The sequence shown here is derived from an EMBL/GenBank/DDBJ whole genome shotgun (WGS) entry which is preliminary data.</text>
</comment>
<gene>
    <name evidence="2" type="ORF">QJU93_09440</name>
</gene>
<protein>
    <submittedName>
        <fullName evidence="2">Uncharacterized protein</fullName>
    </submittedName>
</protein>
<proteinExistence type="predicted"/>
<accession>A0AAJ6NB77</accession>
<keyword evidence="1" id="KW-0812">Transmembrane</keyword>
<reference evidence="2" key="1">
    <citation type="journal article" date="2023" name="Front. Microbiol.">
        <title>Phylogeography and host specificity of Pasteurellaceae pathogenic to sea-farmed fish in the north-east Atlantic.</title>
        <authorList>
            <person name="Gulla S."/>
            <person name="Colquhoun D.J."/>
            <person name="Olsen A.B."/>
            <person name="Spilsberg B."/>
            <person name="Lagesen K."/>
            <person name="Aakesson C.P."/>
            <person name="Strom S."/>
            <person name="Manji F."/>
            <person name="Birkbeck T.H."/>
            <person name="Nilsen H.K."/>
        </authorList>
    </citation>
    <scope>NUCLEOTIDE SEQUENCE</scope>
    <source>
        <strain evidence="2">TW16_20</strain>
    </source>
</reference>
<evidence type="ECO:0000313" key="3">
    <source>
        <dbReference type="Proteomes" id="UP001236239"/>
    </source>
</evidence>
<dbReference type="EMBL" id="JASAYQ010000018">
    <property type="protein sequence ID" value="MDP8173576.1"/>
    <property type="molecule type" value="Genomic_DNA"/>
</dbReference>
<evidence type="ECO:0000256" key="1">
    <source>
        <dbReference type="SAM" id="Phobius"/>
    </source>
</evidence>
<keyword evidence="1" id="KW-1133">Transmembrane helix</keyword>
<name>A0AAJ6NB77_9PAST</name>
<sequence length="213" mass="25143">MSSTFITILFLIILLCFCIYGNKYILKQRQEKSKNTEPTCEELKQYLNLFINIVAIHTNKTEKELIKNEIIETYLHSNKSKTDSFNNRLATNIIADVLGYRYIAKTKETILLDEYIDIANKLANTQGIILDWKLTFSQYEDTTDMDSITYETYLQFSDHSLDLWGLYFYGDCYTFISHMKNREQLLNIFHKLEFEYVLGGIFCLEISEDNYLN</sequence>
<keyword evidence="1" id="KW-0472">Membrane</keyword>
<dbReference type="Proteomes" id="UP001236239">
    <property type="component" value="Unassembled WGS sequence"/>
</dbReference>
<organism evidence="2 3">
    <name type="scientific">Phocoenobacter skyensis</name>
    <dbReference type="NCBI Taxonomy" id="97481"/>
    <lineage>
        <taxon>Bacteria</taxon>
        <taxon>Pseudomonadati</taxon>
        <taxon>Pseudomonadota</taxon>
        <taxon>Gammaproteobacteria</taxon>
        <taxon>Pasteurellales</taxon>
        <taxon>Pasteurellaceae</taxon>
        <taxon>Phocoenobacter</taxon>
    </lineage>
</organism>
<evidence type="ECO:0000313" key="2">
    <source>
        <dbReference type="EMBL" id="MDP8173576.1"/>
    </source>
</evidence>